<organism evidence="2 3">
    <name type="scientific">Idiomarina fontislapidosi</name>
    <dbReference type="NCBI Taxonomy" id="263723"/>
    <lineage>
        <taxon>Bacteria</taxon>
        <taxon>Pseudomonadati</taxon>
        <taxon>Pseudomonadota</taxon>
        <taxon>Gammaproteobacteria</taxon>
        <taxon>Alteromonadales</taxon>
        <taxon>Idiomarinaceae</taxon>
        <taxon>Idiomarina</taxon>
    </lineage>
</organism>
<keyword evidence="1" id="KW-1133">Transmembrane helix</keyword>
<dbReference type="AlphaFoldDB" id="A0A432YAQ1"/>
<dbReference type="EMBL" id="PIPV01000001">
    <property type="protein sequence ID" value="RUO58065.1"/>
    <property type="molecule type" value="Genomic_DNA"/>
</dbReference>
<feature type="transmembrane region" description="Helical" evidence="1">
    <location>
        <begin position="23"/>
        <end position="50"/>
    </location>
</feature>
<dbReference type="RefSeq" id="WP_110572013.1">
    <property type="nucleotide sequence ID" value="NZ_PIPV01000001.1"/>
</dbReference>
<keyword evidence="3" id="KW-1185">Reference proteome</keyword>
<proteinExistence type="predicted"/>
<keyword evidence="1" id="KW-0472">Membrane</keyword>
<dbReference type="Proteomes" id="UP000287330">
    <property type="component" value="Unassembled WGS sequence"/>
</dbReference>
<evidence type="ECO:0000313" key="2">
    <source>
        <dbReference type="EMBL" id="RUO58065.1"/>
    </source>
</evidence>
<reference evidence="3" key="1">
    <citation type="journal article" date="2018" name="Front. Microbiol.">
        <title>Genome-Based Analysis Reveals the Taxonomy and Diversity of the Family Idiomarinaceae.</title>
        <authorList>
            <person name="Liu Y."/>
            <person name="Lai Q."/>
            <person name="Shao Z."/>
        </authorList>
    </citation>
    <scope>NUCLEOTIDE SEQUENCE [LARGE SCALE GENOMIC DNA]</scope>
    <source>
        <strain evidence="3">F23</strain>
    </source>
</reference>
<accession>A0A432YAQ1</accession>
<keyword evidence="1" id="KW-0812">Transmembrane</keyword>
<protein>
    <submittedName>
        <fullName evidence="2">Uncharacterized protein</fullName>
    </submittedName>
</protein>
<feature type="transmembrane region" description="Helical" evidence="1">
    <location>
        <begin position="70"/>
        <end position="91"/>
    </location>
</feature>
<evidence type="ECO:0000256" key="1">
    <source>
        <dbReference type="SAM" id="Phobius"/>
    </source>
</evidence>
<gene>
    <name evidence="2" type="ORF">CWE25_00235</name>
</gene>
<evidence type="ECO:0000313" key="3">
    <source>
        <dbReference type="Proteomes" id="UP000287330"/>
    </source>
</evidence>
<comment type="caution">
    <text evidence="2">The sequence shown here is derived from an EMBL/GenBank/DDBJ whole genome shotgun (WGS) entry which is preliminary data.</text>
</comment>
<name>A0A432YAQ1_9GAMM</name>
<sequence>MTDDCRDVTVIAGKVAKRQLIIFLLRSVGVGIFSLFLLVGFFSLFGFGYIDFFGTRYRGFSGFLMSLPAGLIAGVGLTLFFGCVGLLGLWVTTRLKPLKLSFRDVVRSTSDNSSN</sequence>